<protein>
    <submittedName>
        <fullName evidence="1">Uncharacterized protein</fullName>
    </submittedName>
</protein>
<dbReference type="Proteomes" id="UP000199438">
    <property type="component" value="Unassembled WGS sequence"/>
</dbReference>
<dbReference type="EMBL" id="FOKV01000023">
    <property type="protein sequence ID" value="SFC95177.1"/>
    <property type="molecule type" value="Genomic_DNA"/>
</dbReference>
<evidence type="ECO:0000313" key="1">
    <source>
        <dbReference type="EMBL" id="SFC95177.1"/>
    </source>
</evidence>
<dbReference type="STRING" id="1334022.SAMN04487907_1234"/>
<organism evidence="1 2">
    <name type="scientific">Zunongwangia mangrovi</name>
    <dbReference type="NCBI Taxonomy" id="1334022"/>
    <lineage>
        <taxon>Bacteria</taxon>
        <taxon>Pseudomonadati</taxon>
        <taxon>Bacteroidota</taxon>
        <taxon>Flavobacteriia</taxon>
        <taxon>Flavobacteriales</taxon>
        <taxon>Flavobacteriaceae</taxon>
        <taxon>Zunongwangia</taxon>
    </lineage>
</organism>
<keyword evidence="2" id="KW-1185">Reference proteome</keyword>
<name>A0A1I1NCB5_9FLAO</name>
<accession>A0A1I1NCB5</accession>
<dbReference type="AlphaFoldDB" id="A0A1I1NCB5"/>
<sequence length="128" mass="15081">MGTPHKIDSRLSNLIQMNETFTLELIEVLKQNYLDNKLEIGEVNYSEPMEFGAICTIVDSEFENVILHFIHKHTDSGYPYEIVVEMRYLDSPVEWKISIDDYLISKLPEEMISEMESKMDELLEERFN</sequence>
<evidence type="ECO:0000313" key="2">
    <source>
        <dbReference type="Proteomes" id="UP000199438"/>
    </source>
</evidence>
<proteinExistence type="predicted"/>
<reference evidence="2" key="1">
    <citation type="submission" date="2016-10" db="EMBL/GenBank/DDBJ databases">
        <authorList>
            <person name="Varghese N."/>
            <person name="Submissions S."/>
        </authorList>
    </citation>
    <scope>NUCLEOTIDE SEQUENCE [LARGE SCALE GENOMIC DNA]</scope>
    <source>
        <strain evidence="2">DSM 24499</strain>
    </source>
</reference>
<gene>
    <name evidence="1" type="ORF">SAMN04487907_1234</name>
</gene>